<evidence type="ECO:0000313" key="2">
    <source>
        <dbReference type="EMBL" id="SEK07182.1"/>
    </source>
</evidence>
<reference evidence="2 3" key="1">
    <citation type="submission" date="2016-10" db="EMBL/GenBank/DDBJ databases">
        <authorList>
            <person name="Varghese N."/>
            <person name="Submissions S."/>
        </authorList>
    </citation>
    <scope>NUCLEOTIDE SEQUENCE [LARGE SCALE GENOMIC DNA]</scope>
    <source>
        <strain evidence="2 3">FF3</strain>
    </source>
</reference>
<evidence type="ECO:0000313" key="3">
    <source>
        <dbReference type="Proteomes" id="UP000182932"/>
    </source>
</evidence>
<organism evidence="2 3">
    <name type="scientific">Marinovum algicola</name>
    <dbReference type="NCBI Taxonomy" id="42444"/>
    <lineage>
        <taxon>Bacteria</taxon>
        <taxon>Pseudomonadati</taxon>
        <taxon>Pseudomonadota</taxon>
        <taxon>Alphaproteobacteria</taxon>
        <taxon>Rhodobacterales</taxon>
        <taxon>Roseobacteraceae</taxon>
        <taxon>Marinovum</taxon>
    </lineage>
</organism>
<gene>
    <name evidence="2" type="ORF">SAMN04487940_1246</name>
</gene>
<name>A0A975WEE6_9RHOB</name>
<dbReference type="RefSeq" id="WP_074839363.1">
    <property type="nucleotide sequence ID" value="NZ_CATLTK010000028.1"/>
</dbReference>
<accession>A0A975WEE6</accession>
<feature type="region of interest" description="Disordered" evidence="1">
    <location>
        <begin position="1"/>
        <end position="22"/>
    </location>
</feature>
<proteinExistence type="predicted"/>
<keyword evidence="3" id="KW-1185">Reference proteome</keyword>
<dbReference type="Proteomes" id="UP000182932">
    <property type="component" value="Unassembled WGS sequence"/>
</dbReference>
<evidence type="ECO:0000256" key="1">
    <source>
        <dbReference type="SAM" id="MobiDB-lite"/>
    </source>
</evidence>
<comment type="caution">
    <text evidence="2">The sequence shown here is derived from an EMBL/GenBank/DDBJ whole genome shotgun (WGS) entry which is preliminary data.</text>
</comment>
<dbReference type="EMBL" id="FNYY01000024">
    <property type="protein sequence ID" value="SEK07182.1"/>
    <property type="molecule type" value="Genomic_DNA"/>
</dbReference>
<dbReference type="AlphaFoldDB" id="A0A975WEE6"/>
<feature type="compositionally biased region" description="Polar residues" evidence="1">
    <location>
        <begin position="1"/>
        <end position="13"/>
    </location>
</feature>
<sequence>MILARQSPSTGPTSPDIWGLHEEDTGAIQHPAACPRTRKAAPIDVVPDFDPLTARTSCLTRCGTAKPEFIKTRDDRAATPALPDRMPHAAQVNLRGGRLHPAEADGHSNFKTTANKF</sequence>
<protein>
    <submittedName>
        <fullName evidence="2">Uncharacterized protein</fullName>
    </submittedName>
</protein>
<dbReference type="GeneID" id="80820626"/>